<evidence type="ECO:0000313" key="3">
    <source>
        <dbReference type="EMBL" id="KAE8238532.1"/>
    </source>
</evidence>
<dbReference type="AlphaFoldDB" id="A0A177TN95"/>
<comment type="caution">
    <text evidence="3">The sequence shown here is derived from an EMBL/GenBank/DDBJ whole genome shotgun (WGS) entry which is preliminary data.</text>
</comment>
<dbReference type="Proteomes" id="UP000077521">
    <property type="component" value="Unassembled WGS sequence"/>
</dbReference>
<keyword evidence="1" id="KW-0175">Coiled coil</keyword>
<evidence type="ECO:0000313" key="4">
    <source>
        <dbReference type="Proteomes" id="UP000077521"/>
    </source>
</evidence>
<keyword evidence="4" id="KW-1185">Reference proteome</keyword>
<proteinExistence type="predicted"/>
<sequence length="202" mass="22353">MPPSDATSGPIVASIPAALQRHINVLQGSHENCGRLTNSLVRLDITQQSLEDIVQRHVSGLANELDRLQQDIEEDQVRLDNSVTQLRDHFHRVQEDINVIKQRTLKRFTTASLRLSEAQSQDFSTVLDRLKLCINTLGPSLRSAETDLIRVETQLVGLNSWNVAWPEAIVAAHNQQESGVPPPQYAVPQQTPTTSGNTAVQA</sequence>
<protein>
    <submittedName>
        <fullName evidence="3">Uncharacterized protein</fullName>
    </submittedName>
</protein>
<accession>A0A177TN95</accession>
<feature type="coiled-coil region" evidence="1">
    <location>
        <begin position="58"/>
        <end position="85"/>
    </location>
</feature>
<dbReference type="EMBL" id="LWDF02001498">
    <property type="protein sequence ID" value="KAE8238532.1"/>
    <property type="molecule type" value="Genomic_DNA"/>
</dbReference>
<name>A0A177TN95_9BASI</name>
<evidence type="ECO:0000256" key="2">
    <source>
        <dbReference type="SAM" id="MobiDB-lite"/>
    </source>
</evidence>
<evidence type="ECO:0000256" key="1">
    <source>
        <dbReference type="SAM" id="Coils"/>
    </source>
</evidence>
<organism evidence="3 4">
    <name type="scientific">Tilletia indica</name>
    <dbReference type="NCBI Taxonomy" id="43049"/>
    <lineage>
        <taxon>Eukaryota</taxon>
        <taxon>Fungi</taxon>
        <taxon>Dikarya</taxon>
        <taxon>Basidiomycota</taxon>
        <taxon>Ustilaginomycotina</taxon>
        <taxon>Exobasidiomycetes</taxon>
        <taxon>Tilletiales</taxon>
        <taxon>Tilletiaceae</taxon>
        <taxon>Tilletia</taxon>
    </lineage>
</organism>
<feature type="region of interest" description="Disordered" evidence="2">
    <location>
        <begin position="175"/>
        <end position="202"/>
    </location>
</feature>
<feature type="compositionally biased region" description="Polar residues" evidence="2">
    <location>
        <begin position="187"/>
        <end position="202"/>
    </location>
</feature>
<gene>
    <name evidence="3" type="ORF">A4X13_0g8473</name>
</gene>
<reference evidence="3" key="1">
    <citation type="submission" date="2016-04" db="EMBL/GenBank/DDBJ databases">
        <authorList>
            <person name="Nguyen H.D."/>
            <person name="Samba Siva P."/>
            <person name="Cullis J."/>
            <person name="Levesque C.A."/>
            <person name="Hambleton S."/>
        </authorList>
    </citation>
    <scope>NUCLEOTIDE SEQUENCE</scope>
    <source>
        <strain evidence="3">DAOMC 236416</strain>
    </source>
</reference>
<reference evidence="3" key="2">
    <citation type="journal article" date="2019" name="IMA Fungus">
        <title>Genome sequencing and comparison of five Tilletia species to identify candidate genes for the detection of regulated species infecting wheat.</title>
        <authorList>
            <person name="Nguyen H.D.T."/>
            <person name="Sultana T."/>
            <person name="Kesanakurti P."/>
            <person name="Hambleton S."/>
        </authorList>
    </citation>
    <scope>NUCLEOTIDE SEQUENCE</scope>
    <source>
        <strain evidence="3">DAOMC 236416</strain>
    </source>
</reference>